<evidence type="ECO:0000313" key="2">
    <source>
        <dbReference type="EMBL" id="KAG2217253.1"/>
    </source>
</evidence>
<comment type="caution">
    <text evidence="2">The sequence shown here is derived from an EMBL/GenBank/DDBJ whole genome shotgun (WGS) entry which is preliminary data.</text>
</comment>
<reference evidence="2 3" key="1">
    <citation type="submission" date="2020-12" db="EMBL/GenBank/DDBJ databases">
        <title>Metabolic potential, ecology and presence of endohyphal bacteria is reflected in genomic diversity of Mucoromycotina.</title>
        <authorList>
            <person name="Muszewska A."/>
            <person name="Okrasinska A."/>
            <person name="Steczkiewicz K."/>
            <person name="Drgas O."/>
            <person name="Orlowska M."/>
            <person name="Perlinska-Lenart U."/>
            <person name="Aleksandrzak-Piekarczyk T."/>
            <person name="Szatraj K."/>
            <person name="Zielenkiewicz U."/>
            <person name="Pilsyk S."/>
            <person name="Malc E."/>
            <person name="Mieczkowski P."/>
            <person name="Kruszewska J.S."/>
            <person name="Biernat P."/>
            <person name="Pawlowska J."/>
        </authorList>
    </citation>
    <scope>NUCLEOTIDE SEQUENCE [LARGE SCALE GENOMIC DNA]</scope>
    <source>
        <strain evidence="2 3">CBS 142.35</strain>
    </source>
</reference>
<keyword evidence="1" id="KW-1133">Transmembrane helix</keyword>
<name>A0A8H7VI22_9FUNG</name>
<sequence>MKSIQLGLINKKFDEQYTFELHGYLTLQDYQRSINIINQSVLSNPPPGNKLVWMGILWILWIVIALTVYTLWHSFKLVFILIIIPILMFLTMVIFIWRYQHIRCK</sequence>
<dbReference type="Proteomes" id="UP000646827">
    <property type="component" value="Unassembled WGS sequence"/>
</dbReference>
<proteinExistence type="predicted"/>
<dbReference type="OrthoDB" id="2414043at2759"/>
<gene>
    <name evidence="2" type="ORF">INT45_010261</name>
</gene>
<keyword evidence="1" id="KW-0812">Transmembrane</keyword>
<keyword evidence="3" id="KW-1185">Reference proteome</keyword>
<evidence type="ECO:0000256" key="1">
    <source>
        <dbReference type="SAM" id="Phobius"/>
    </source>
</evidence>
<accession>A0A8H7VI22</accession>
<keyword evidence="1" id="KW-0472">Membrane</keyword>
<feature type="transmembrane region" description="Helical" evidence="1">
    <location>
        <begin position="51"/>
        <end position="72"/>
    </location>
</feature>
<dbReference type="EMBL" id="JAEPRB010000313">
    <property type="protein sequence ID" value="KAG2217253.1"/>
    <property type="molecule type" value="Genomic_DNA"/>
</dbReference>
<dbReference type="AlphaFoldDB" id="A0A8H7VI22"/>
<protein>
    <submittedName>
        <fullName evidence="2">Uncharacterized protein</fullName>
    </submittedName>
</protein>
<feature type="non-terminal residue" evidence="2">
    <location>
        <position position="1"/>
    </location>
</feature>
<evidence type="ECO:0000313" key="3">
    <source>
        <dbReference type="Proteomes" id="UP000646827"/>
    </source>
</evidence>
<feature type="transmembrane region" description="Helical" evidence="1">
    <location>
        <begin position="78"/>
        <end position="97"/>
    </location>
</feature>
<organism evidence="2 3">
    <name type="scientific">Circinella minor</name>
    <dbReference type="NCBI Taxonomy" id="1195481"/>
    <lineage>
        <taxon>Eukaryota</taxon>
        <taxon>Fungi</taxon>
        <taxon>Fungi incertae sedis</taxon>
        <taxon>Mucoromycota</taxon>
        <taxon>Mucoromycotina</taxon>
        <taxon>Mucoromycetes</taxon>
        <taxon>Mucorales</taxon>
        <taxon>Lichtheimiaceae</taxon>
        <taxon>Circinella</taxon>
    </lineage>
</organism>